<evidence type="ECO:0000256" key="4">
    <source>
        <dbReference type="ARBA" id="ARBA00022490"/>
    </source>
</evidence>
<evidence type="ECO:0000256" key="6">
    <source>
        <dbReference type="ARBA" id="ARBA00023125"/>
    </source>
</evidence>
<keyword evidence="5" id="KW-0221">Differentiation</keyword>
<dbReference type="GO" id="GO:0005634">
    <property type="term" value="C:nucleus"/>
    <property type="evidence" value="ECO:0007669"/>
    <property type="project" value="UniProtKB-SubCell"/>
</dbReference>
<evidence type="ECO:0000256" key="2">
    <source>
        <dbReference type="ARBA" id="ARBA00004496"/>
    </source>
</evidence>
<feature type="region of interest" description="Disordered" evidence="9">
    <location>
        <begin position="326"/>
        <end position="440"/>
    </location>
</feature>
<dbReference type="GO" id="GO:0030154">
    <property type="term" value="P:cell differentiation"/>
    <property type="evidence" value="ECO:0007669"/>
    <property type="project" value="UniProtKB-KW"/>
</dbReference>
<dbReference type="PANTHER" id="PTHR21358:SF4">
    <property type="entry name" value="PROTEIN MAELSTROM HOMOLOG"/>
    <property type="match status" value="1"/>
</dbReference>
<dbReference type="GO" id="GO:0043186">
    <property type="term" value="C:P granule"/>
    <property type="evidence" value="ECO:0007669"/>
    <property type="project" value="TreeGrafter"/>
</dbReference>
<dbReference type="AlphaFoldDB" id="A0A131YBK3"/>
<proteinExistence type="evidence at transcript level"/>
<dbReference type="GO" id="GO:0060964">
    <property type="term" value="P:regulation of miRNA-mediated gene silencing"/>
    <property type="evidence" value="ECO:0007669"/>
    <property type="project" value="InterPro"/>
</dbReference>
<keyword evidence="8" id="KW-0539">Nucleus</keyword>
<feature type="domain" description="Maelstrom" evidence="10">
    <location>
        <begin position="39"/>
        <end position="240"/>
    </location>
</feature>
<evidence type="ECO:0000256" key="1">
    <source>
        <dbReference type="ARBA" id="ARBA00004123"/>
    </source>
</evidence>
<sequence>MLEDLVNQVHSYVEERGSLNDIKRSNFYLISFNILCEANGVYFPLELGLVEYSIEQGCTNTFHQFIDSGPIPLGFASLAKDHSDDTHGIPITGFKEGSRDYQGIVKEMLSFLRLSPDDQSLPPFFCTPDHMAQAEGCLRWLEERSCIPMDFPVWNVQTLLLKLRSVAGEPISNAEAQDILNCAVFDYEVKSLCAFHAEIDNKNCAIGESRRLAYKLSNALLKAYKVDRSIEYRHLPPKNDPDLPFEVSQLNLKPSRLVNRQYHPSPSVDQLSAPVSAASPLPRETRCVEDYYGEQKGPAVVRNIGSYKTTLVGAQECSMGEEDFPALGDSMRTPAWGKPNRVGDAGCRPKGGPTNAPASVGDSDGRPSRPPQQPRLAAQFLAPSGRAPGLGRGTDLGVPEQEQRGLQMPRLPRTQPNVQRPREPPMSLLAGRGGIGRGSM</sequence>
<dbReference type="PANTHER" id="PTHR21358">
    <property type="entry name" value="PROTEIN MAELSTROM HOMOLOG"/>
    <property type="match status" value="1"/>
</dbReference>
<evidence type="ECO:0000256" key="8">
    <source>
        <dbReference type="ARBA" id="ARBA00023242"/>
    </source>
</evidence>
<dbReference type="GO" id="GO:0034587">
    <property type="term" value="P:piRNA processing"/>
    <property type="evidence" value="ECO:0007669"/>
    <property type="project" value="TreeGrafter"/>
</dbReference>
<keyword evidence="7" id="KW-0943">RNA-mediated gene silencing</keyword>
<dbReference type="Pfam" id="PF13017">
    <property type="entry name" value="Maelstrom"/>
    <property type="match status" value="1"/>
</dbReference>
<evidence type="ECO:0000259" key="10">
    <source>
        <dbReference type="Pfam" id="PF13017"/>
    </source>
</evidence>
<protein>
    <submittedName>
        <fullName evidence="11">Putative pirna pathway germ-plasm component</fullName>
    </submittedName>
</protein>
<comment type="similarity">
    <text evidence="3">Belongs to the maelstrom family.</text>
</comment>
<dbReference type="InterPro" id="IPR024970">
    <property type="entry name" value="Maelstrom"/>
</dbReference>
<accession>A0A131YBK3</accession>
<evidence type="ECO:0000256" key="9">
    <source>
        <dbReference type="SAM" id="MobiDB-lite"/>
    </source>
</evidence>
<feature type="compositionally biased region" description="Gly residues" evidence="9">
    <location>
        <begin position="431"/>
        <end position="440"/>
    </location>
</feature>
<dbReference type="GO" id="GO:0007140">
    <property type="term" value="P:male meiotic nuclear division"/>
    <property type="evidence" value="ECO:0007669"/>
    <property type="project" value="TreeGrafter"/>
</dbReference>
<comment type="subcellular location">
    <subcellularLocation>
        <location evidence="2">Cytoplasm</location>
    </subcellularLocation>
    <subcellularLocation>
        <location evidence="1">Nucleus</location>
    </subcellularLocation>
</comment>
<evidence type="ECO:0000256" key="7">
    <source>
        <dbReference type="ARBA" id="ARBA00023158"/>
    </source>
</evidence>
<evidence type="ECO:0000256" key="3">
    <source>
        <dbReference type="ARBA" id="ARBA00007057"/>
    </source>
</evidence>
<dbReference type="GO" id="GO:0007283">
    <property type="term" value="P:spermatogenesis"/>
    <property type="evidence" value="ECO:0007669"/>
    <property type="project" value="TreeGrafter"/>
</dbReference>
<keyword evidence="6" id="KW-0238">DNA-binding</keyword>
<evidence type="ECO:0000313" key="11">
    <source>
        <dbReference type="EMBL" id="JAP75466.1"/>
    </source>
</evidence>
<organism evidence="11">
    <name type="scientific">Ixodes ricinus</name>
    <name type="common">Common tick</name>
    <name type="synonym">Acarus ricinus</name>
    <dbReference type="NCBI Taxonomy" id="34613"/>
    <lineage>
        <taxon>Eukaryota</taxon>
        <taxon>Metazoa</taxon>
        <taxon>Ecdysozoa</taxon>
        <taxon>Arthropoda</taxon>
        <taxon>Chelicerata</taxon>
        <taxon>Arachnida</taxon>
        <taxon>Acari</taxon>
        <taxon>Parasitiformes</taxon>
        <taxon>Ixodida</taxon>
        <taxon>Ixodoidea</taxon>
        <taxon>Ixodidae</taxon>
        <taxon>Ixodinae</taxon>
        <taxon>Ixodes</taxon>
    </lineage>
</organism>
<dbReference type="InterPro" id="IPR039259">
    <property type="entry name" value="Protein_maelstrom"/>
</dbReference>
<evidence type="ECO:0000256" key="5">
    <source>
        <dbReference type="ARBA" id="ARBA00022782"/>
    </source>
</evidence>
<keyword evidence="4" id="KW-0963">Cytoplasm</keyword>
<dbReference type="GO" id="GO:0045892">
    <property type="term" value="P:negative regulation of DNA-templated transcription"/>
    <property type="evidence" value="ECO:0007669"/>
    <property type="project" value="TreeGrafter"/>
</dbReference>
<dbReference type="EMBL" id="GEFM01000330">
    <property type="protein sequence ID" value="JAP75466.1"/>
    <property type="molecule type" value="mRNA"/>
</dbReference>
<reference evidence="11" key="1">
    <citation type="submission" date="2016-02" db="EMBL/GenBank/DDBJ databases">
        <title>RNAseq analyses of the midgut from blood- or serum-fed Ixodes ricinus ticks.</title>
        <authorList>
            <person name="Perner J."/>
            <person name="Provaznik J."/>
            <person name="Schrenkova J."/>
            <person name="Urbanova V."/>
            <person name="Ribeiro J.M."/>
            <person name="Kopacek P."/>
        </authorList>
    </citation>
    <scope>NUCLEOTIDE SEQUENCE</scope>
    <source>
        <tissue evidence="11">Gut</tissue>
    </source>
</reference>
<dbReference type="GO" id="GO:0043565">
    <property type="term" value="F:sequence-specific DNA binding"/>
    <property type="evidence" value="ECO:0007669"/>
    <property type="project" value="TreeGrafter"/>
</dbReference>
<name>A0A131YBK3_IXORI</name>